<dbReference type="Pfam" id="PF05572">
    <property type="entry name" value="Peptidase_M43"/>
    <property type="match status" value="1"/>
</dbReference>
<dbReference type="GO" id="GO:0008237">
    <property type="term" value="F:metallopeptidase activity"/>
    <property type="evidence" value="ECO:0007669"/>
    <property type="project" value="UniProtKB-KW"/>
</dbReference>
<feature type="domain" description="Peptidase M43 pregnancy-associated plasma-A" evidence="9">
    <location>
        <begin position="597"/>
        <end position="749"/>
    </location>
</feature>
<keyword evidence="11" id="KW-1185">Reference proteome</keyword>
<proteinExistence type="inferred from homology"/>
<sequence length="798" mass="91128">MKSRITLIFFSYCLLFNACMVDNFEEGALLLDSITEVRLSSNDTLFLKKDGTFEIRYALRYFSKQGEVNFRNTVRPKFFLNGIEVDKAEIDLSQEASYILQAEVPNNPKLLSNELNIQVLSLINAIKEIHLEFIGQSNILIAELDEPTFEDLFRINLLLVTGERMVVNENFFDFEFILNGSKVEAFKFDNLTLGETTEVQIGINDMLSNVVGLEVLTIENAINEIAIDYLGESNILIPELQEVNFEDLLGLELTLVNGAKLKVGKSDFDFEFLLNGKAYKKLEIEDFELGKVTELKIAINEVVSNAIQIEVLRIKDAVSEIEITLIEGVNQINKAETKGLITDFIKIEAELKNSMKIDLKKYPEIFQVIYNEIKLLDKDIANFPDGRFKLSVQVAEVRSNFLDFEIFDPMTYIKRIDLVLDERTRNIYAVAGSSKLDFTYEVIGMDESVLSIPASLVVDGKKQDSFRNVPITKAGMVQVHAEISGKKSNSVQIISRQDQVLPKIRVPIVFHVLDNLNKNITKSVIDFEMEKLNLAFANQFELDPFMPKSSNAVNIHMEFYLADRDEAGNLLSQRGINRYSSGGQTFGESTEEERIYLFQRMWDPRKYVNVFVGRMDRLGGYAYLPFVKDIDLPGIFTIDNDYVLHYPYVTVMSDNAMGEPNNNTLAHEIGHMLALYHTFDQNTNGFQCIDGDYCPDTETHLIDATNSLFVSTSNFMLNCQEETFISVNIMDYIQKSNSFTFDQRARMRTAAIYSPFFAKEGNYTNARLRPLEKGPLDHSIQPVFCPNQNHFGRRFHHH</sequence>
<dbReference type="PANTHER" id="PTHR47466">
    <property type="match status" value="1"/>
</dbReference>
<evidence type="ECO:0000259" key="9">
    <source>
        <dbReference type="Pfam" id="PF05572"/>
    </source>
</evidence>
<evidence type="ECO:0000313" key="11">
    <source>
        <dbReference type="Proteomes" id="UP000004478"/>
    </source>
</evidence>
<keyword evidence="2" id="KW-0645">Protease</keyword>
<keyword evidence="8" id="KW-1015">Disulfide bond</keyword>
<keyword evidence="6" id="KW-0862">Zinc</keyword>
<comment type="similarity">
    <text evidence="1">Belongs to the peptidase M43B family.</text>
</comment>
<dbReference type="GO" id="GO:0046872">
    <property type="term" value="F:metal ion binding"/>
    <property type="evidence" value="ECO:0007669"/>
    <property type="project" value="UniProtKB-KW"/>
</dbReference>
<dbReference type="GO" id="GO:0006508">
    <property type="term" value="P:proteolysis"/>
    <property type="evidence" value="ECO:0007669"/>
    <property type="project" value="UniProtKB-KW"/>
</dbReference>
<dbReference type="Proteomes" id="UP000004478">
    <property type="component" value="Unassembled WGS sequence"/>
</dbReference>
<dbReference type="PANTHER" id="PTHR47466:SF1">
    <property type="entry name" value="METALLOPROTEASE MEP1 (AFU_ORTHOLOGUE AFUA_1G07730)-RELATED"/>
    <property type="match status" value="1"/>
</dbReference>
<comment type="caution">
    <text evidence="10">The sequence shown here is derived from an EMBL/GenBank/DDBJ whole genome shotgun (WGS) entry which is preliminary data.</text>
</comment>
<evidence type="ECO:0000256" key="2">
    <source>
        <dbReference type="ARBA" id="ARBA00022670"/>
    </source>
</evidence>
<evidence type="ECO:0000313" key="10">
    <source>
        <dbReference type="EMBL" id="EKB47328.1"/>
    </source>
</evidence>
<keyword evidence="7" id="KW-0482">Metalloprotease</keyword>
<evidence type="ECO:0000256" key="1">
    <source>
        <dbReference type="ARBA" id="ARBA00008721"/>
    </source>
</evidence>
<dbReference type="Gene3D" id="3.40.390.10">
    <property type="entry name" value="Collagenase (Catalytic Domain)"/>
    <property type="match status" value="1"/>
</dbReference>
<dbReference type="RefSeq" id="WP_009187091.1">
    <property type="nucleotide sequence ID" value="NZ_AMGM01000146.1"/>
</dbReference>
<accession>K1LAC3</accession>
<evidence type="ECO:0000256" key="7">
    <source>
        <dbReference type="ARBA" id="ARBA00023049"/>
    </source>
</evidence>
<dbReference type="AlphaFoldDB" id="K1LAC3"/>
<dbReference type="OrthoDB" id="6278496at2"/>
<dbReference type="SUPFAM" id="SSF55486">
    <property type="entry name" value="Metalloproteases ('zincins'), catalytic domain"/>
    <property type="match status" value="1"/>
</dbReference>
<evidence type="ECO:0000256" key="5">
    <source>
        <dbReference type="ARBA" id="ARBA00022801"/>
    </source>
</evidence>
<reference evidence="10 11" key="1">
    <citation type="journal article" date="2012" name="J. Bacteriol.">
        <title>Draft Genome Sequence of Cecembia lonarensis Strain LW9T, Isolated from Lonar Lake, a Haloalkaline Lake in India.</title>
        <authorList>
            <person name="Shivaji S."/>
            <person name="Ara S."/>
            <person name="Singh A."/>
            <person name="Pinnaka A.K."/>
        </authorList>
    </citation>
    <scope>NUCLEOTIDE SEQUENCE [LARGE SCALE GENOMIC DNA]</scope>
    <source>
        <strain evidence="10 11">LW9</strain>
    </source>
</reference>
<dbReference type="InterPro" id="IPR024079">
    <property type="entry name" value="MetalloPept_cat_dom_sf"/>
</dbReference>
<evidence type="ECO:0000256" key="4">
    <source>
        <dbReference type="ARBA" id="ARBA00022729"/>
    </source>
</evidence>
<name>K1LAC3_CECL9</name>
<gene>
    <name evidence="10" type="ORF">B879_04071</name>
</gene>
<keyword evidence="3" id="KW-0479">Metal-binding</keyword>
<evidence type="ECO:0000256" key="6">
    <source>
        <dbReference type="ARBA" id="ARBA00022833"/>
    </source>
</evidence>
<keyword evidence="10" id="KW-0449">Lipoprotein</keyword>
<keyword evidence="4" id="KW-0732">Signal</keyword>
<keyword evidence="5" id="KW-0378">Hydrolase</keyword>
<evidence type="ECO:0000256" key="3">
    <source>
        <dbReference type="ARBA" id="ARBA00022723"/>
    </source>
</evidence>
<organism evidence="10 11">
    <name type="scientific">Cecembia lonarensis (strain CCUG 58316 / KCTC 22772 / LW9)</name>
    <dbReference type="NCBI Taxonomy" id="1225176"/>
    <lineage>
        <taxon>Bacteria</taxon>
        <taxon>Pseudomonadati</taxon>
        <taxon>Bacteroidota</taxon>
        <taxon>Cytophagia</taxon>
        <taxon>Cytophagales</taxon>
        <taxon>Cyclobacteriaceae</taxon>
        <taxon>Cecembia</taxon>
    </lineage>
</organism>
<dbReference type="EMBL" id="AMGM01000146">
    <property type="protein sequence ID" value="EKB47328.1"/>
    <property type="molecule type" value="Genomic_DNA"/>
</dbReference>
<evidence type="ECO:0000256" key="8">
    <source>
        <dbReference type="ARBA" id="ARBA00023157"/>
    </source>
</evidence>
<dbReference type="InterPro" id="IPR008754">
    <property type="entry name" value="Peptidase_M43"/>
</dbReference>
<protein>
    <submittedName>
        <fullName evidence="10">Zinc-dependent metalloproteinase lipoprotein, family</fullName>
    </submittedName>
</protein>